<dbReference type="AlphaFoldDB" id="K8P4G9"/>
<organism evidence="1 2">
    <name type="scientific">Afipia broomeae ATCC 49717</name>
    <dbReference type="NCBI Taxonomy" id="883078"/>
    <lineage>
        <taxon>Bacteria</taxon>
        <taxon>Pseudomonadati</taxon>
        <taxon>Pseudomonadota</taxon>
        <taxon>Alphaproteobacteria</taxon>
        <taxon>Hyphomicrobiales</taxon>
        <taxon>Nitrobacteraceae</taxon>
        <taxon>Afipia</taxon>
    </lineage>
</organism>
<proteinExistence type="predicted"/>
<sequence length="333" mass="36989">MNNLTVQFRSDSPDVFSRWELLPEFSHGLAHPADTPLGNRYYAATIDAAVDRSFALVLGDMPVMLVRCNLLNGHLGNYSRPISLLISSAVDPDGNRRLIGEALKALDGIASQGTVSVSLREDIAGSALSPLGAACVSRGAVPQLLQVGQCDLSLEQKKIHSSLRKSFRSLVNWGRKNLSIEYYNARNPDSGMFERYREFHAAVAGRITRSDESWQSMRDWVLESGGEIALAHLGERLVAGTMTVDGAQTAVYASGVYDRTLFEKPLAHFPLYDAILRSRERGLKYYELGDLPSRGTVTDKEYNIGFFKRGFATGVQIHVVWTWQAKWSLESMW</sequence>
<evidence type="ECO:0000313" key="1">
    <source>
        <dbReference type="EMBL" id="EKS36381.1"/>
    </source>
</evidence>
<evidence type="ECO:0000313" key="2">
    <source>
        <dbReference type="Proteomes" id="UP000001096"/>
    </source>
</evidence>
<protein>
    <submittedName>
        <fullName evidence="1">Uncharacterized protein</fullName>
    </submittedName>
</protein>
<dbReference type="InterPro" id="IPR016181">
    <property type="entry name" value="Acyl_CoA_acyltransferase"/>
</dbReference>
<dbReference type="PATRIC" id="fig|883078.3.peg.2893"/>
<comment type="caution">
    <text evidence="1">The sequence shown here is derived from an EMBL/GenBank/DDBJ whole genome shotgun (WGS) entry which is preliminary data.</text>
</comment>
<accession>K8P4G9</accession>
<dbReference type="eggNOG" id="ENOG503340Y">
    <property type="taxonomic scope" value="Bacteria"/>
</dbReference>
<name>K8P4G9_9BRAD</name>
<dbReference type="EMBL" id="AGWX01000004">
    <property type="protein sequence ID" value="EKS36381.1"/>
    <property type="molecule type" value="Genomic_DNA"/>
</dbReference>
<reference evidence="1 2" key="1">
    <citation type="submission" date="2012-04" db="EMBL/GenBank/DDBJ databases">
        <title>The Genome Sequence of Afipia broomeae ATCC 49717.</title>
        <authorList>
            <consortium name="The Broad Institute Genome Sequencing Platform"/>
            <person name="Earl A."/>
            <person name="Ward D."/>
            <person name="Feldgarden M."/>
            <person name="Gevers D."/>
            <person name="Huys G."/>
            <person name="Walker B."/>
            <person name="Young S.K."/>
            <person name="Zeng Q."/>
            <person name="Gargeya S."/>
            <person name="Fitzgerald M."/>
            <person name="Haas B."/>
            <person name="Abouelleil A."/>
            <person name="Alvarado L."/>
            <person name="Arachchi H.M."/>
            <person name="Berlin A."/>
            <person name="Chapman S.B."/>
            <person name="Goldberg J."/>
            <person name="Griggs A."/>
            <person name="Gujja S."/>
            <person name="Hansen M."/>
            <person name="Howarth C."/>
            <person name="Imamovic A."/>
            <person name="Larimer J."/>
            <person name="McCowen C."/>
            <person name="Montmayeur A."/>
            <person name="Murphy C."/>
            <person name="Neiman D."/>
            <person name="Pearson M."/>
            <person name="Priest M."/>
            <person name="Roberts A."/>
            <person name="Saif S."/>
            <person name="Shea T."/>
            <person name="Sisk P."/>
            <person name="Sykes S."/>
            <person name="Wortman J."/>
            <person name="Nusbaum C."/>
            <person name="Birren B."/>
        </authorList>
    </citation>
    <scope>NUCLEOTIDE SEQUENCE [LARGE SCALE GENOMIC DNA]</scope>
    <source>
        <strain evidence="1 2">ATCC 49717</strain>
    </source>
</reference>
<dbReference type="RefSeq" id="WP_006021502.1">
    <property type="nucleotide sequence ID" value="NZ_KB375283.1"/>
</dbReference>
<dbReference type="SUPFAM" id="SSF55729">
    <property type="entry name" value="Acyl-CoA N-acyltransferases (Nat)"/>
    <property type="match status" value="1"/>
</dbReference>
<keyword evidence="2" id="KW-1185">Reference proteome</keyword>
<gene>
    <name evidence="1" type="ORF">HMPREF9695_02799</name>
</gene>
<dbReference type="Gene3D" id="3.40.630.30">
    <property type="match status" value="1"/>
</dbReference>
<dbReference type="Proteomes" id="UP000001096">
    <property type="component" value="Unassembled WGS sequence"/>
</dbReference>
<dbReference type="HOGENOM" id="CLU_833239_0_0_5"/>